<dbReference type="AlphaFoldDB" id="A0A6S6LZP6"/>
<name>A0A6S6LZP6_9BACT</name>
<gene>
    <name evidence="1" type="ORF">GEOBRER4_n1601</name>
</gene>
<dbReference type="RefSeq" id="WP_185244919.1">
    <property type="nucleotide sequence ID" value="NZ_AP023213.1"/>
</dbReference>
<sequence>MPDKDRERYYLSRLRECLSDIPESEPSEPEPPDFLFESPDSRLGIELTTFFYPPEPNKQPQQEIQSLRNYITRRAKEMHADAGGPALYVTTFFNGNFPIWKKDISRLARCLADAVFQASVPTSVKDKAVTLGHAELPQEILNVRIHGSVDGIDNLWYASSGGWVASIGSDHVQQEIDRKRKKAVAARRHCEELWLVIVNDAFEKGAPADLVDVAKTHAYSHEFDRLLWLEPHIPRVFDLCRTVSDSYAK</sequence>
<organism evidence="1 2">
    <name type="scientific">Citrifermentans bremense</name>
    <dbReference type="NCBI Taxonomy" id="60035"/>
    <lineage>
        <taxon>Bacteria</taxon>
        <taxon>Pseudomonadati</taxon>
        <taxon>Thermodesulfobacteriota</taxon>
        <taxon>Desulfuromonadia</taxon>
        <taxon>Geobacterales</taxon>
        <taxon>Geobacteraceae</taxon>
        <taxon>Citrifermentans</taxon>
    </lineage>
</organism>
<proteinExistence type="predicted"/>
<dbReference type="KEGG" id="gbn:GEOBRER4_15380"/>
<dbReference type="EMBL" id="AP023213">
    <property type="protein sequence ID" value="BCG46788.1"/>
    <property type="molecule type" value="Genomic_DNA"/>
</dbReference>
<evidence type="ECO:0000313" key="2">
    <source>
        <dbReference type="Proteomes" id="UP000515472"/>
    </source>
</evidence>
<keyword evidence="2" id="KW-1185">Reference proteome</keyword>
<evidence type="ECO:0000313" key="1">
    <source>
        <dbReference type="EMBL" id="BCG46788.1"/>
    </source>
</evidence>
<dbReference type="Proteomes" id="UP000515472">
    <property type="component" value="Chromosome"/>
</dbReference>
<accession>A0A6S6LZP6</accession>
<protein>
    <submittedName>
        <fullName evidence="1">Uncharacterized protein</fullName>
    </submittedName>
</protein>
<reference evidence="1 2" key="1">
    <citation type="submission" date="2020-06" db="EMBL/GenBank/DDBJ databases">
        <title>Interaction of electrochemicaly active bacteria, Geobacter bremensis R4 on different carbon anode.</title>
        <authorList>
            <person name="Meng L."/>
            <person name="Yoshida N."/>
        </authorList>
    </citation>
    <scope>NUCLEOTIDE SEQUENCE [LARGE SCALE GENOMIC DNA]</scope>
    <source>
        <strain evidence="1 2">R4</strain>
    </source>
</reference>